<dbReference type="InterPro" id="IPR003018">
    <property type="entry name" value="GAF"/>
</dbReference>
<sequence length="1889" mass="215638">MNKGLSGYTIQETIAQRTHTIIFRGIRETDQQPVIIKRLKADNPDLKQIQRLQHEYEVTKNLDDEGVVKSYSLEPDGNSLALILEDFGGQSLSEYLLGYELPLAEFFHLAIQLADILAQLHPLPLIHKDIKPSNIIINPETQQVKLTDFNLAIQAPFEYPSAQHPNTIMGTLAYISPEQTGRMNCYLDHRSDLYSLGVTFYEMLTGQLPFTSANPLELIHAHLAESPVPPHHHRSIPLALSHLILKMLAKKADEGYQTATGLKYDLERCWQQWEEQGEMETFELGTRDRASALIIPQKLYGREAEVQALLDTFTQVKAGNTTVFMISGYAGIGKTSIVQEVRPSLLEAQGHYLGGKFEQLKRDTPYLAITQAFQDVIRQLLTESEEKLSSWREQIQATLGNNGQVIIDLIPEVELLIGEQPSVPTLEGEAARNRFHQVFRDFVKGLCQQPLVLFLDDLQWADFASLELLQDLLSDDTIHSLLVIGAYRNNEVQATHPLIPTLDKIEAQPHLQFQEIIVTPLKQNQVRELISDTLKGKADVESLEQLNNLVVEKTQGNPFFINQFLKTLHEEELLTYSQQHDQWLWNFEVIQEVGLSDLNLVELLVRNLQKLPPPTIEILKIASCLGNQFTLEALAIITESSFSQIEKKLQIAIKKGFLIPNKEKNHDLTYQFLHDRIQQATYSLIPQEQKQLTHLDIGKKLLKETDLSLDDEKLFIIANQINCGQNLLTNRQEKDELAEINLKAGRKSNATTAYHLATYYLESAVNLLDEESWNRQYDLTLNIYLELAESYYLLANFAKAVSFISIGKDQAKTTLEQVKFIKIEIKINLAQSEFNLVLENGRYVLEKLGIDLVESPPKITNIEELKNLPIMNDPSLILAMEILNLIYAPACFSDSAIALPTLYTMLDLSRNYGNSLSTPYAYAVYGNIVAWMYLDIELGYQLGQLALEIVDQLQAPIISPQVNVAVYINLVYKKRHIEETINPLFNSIQKSLEFGNIEFACHNANFYCEHILAVGRNLTQVHKEQIKYINFIASAEQNHQLYLSKISTQTVANLIATPDLQVELTGKFFSEVEDSEYLIKIDNRILLFYVNYYKAFLYYLRREPEEAAYYCKTALNYSGFINAQFLFTEHNFFYSLALLGQYSYGSEEFSQEDQIQVTENQEVMQTWAYHAPMNFQYRYELVEAEKARVLGDTLQAMDLYDAAIAGAKENGFIQYVALANELAGAFYLELGRGKIAQTYLAEAHYAYRRWGANAKVKHLENQYLQFRLEQTIPQPKIKKDISIDSTTSSDTQDLDLMSIIKASQSLAAEIILDDLLGKLIQIVVENAGAQLGYLILEKEGQLYLEASAHSEEIHSYQSLPIQNSQQLPLSIINYVVRTKDNVILDEATTEELFSRDPYITKNQPQSVLCTPILNQGELLGLIYLENNLTSNAFTDDRLEIINILSSQAGISIKNAILYEEMKTLNTDLQATKEALAESNRNLEQKVQERTQSLSETLEVLKATQAELKFENRLLRSEEDFSEYDYQVGGSLPMNAPTYVVRAADRYLYQALQQGEFCYILNPRQMGKSSLMIQMMHHLRNEGWGCAAVDLTRIGSEEVTLNQWYKGLAVELWKNFGLLRSINLKSWWNEQWELSPVQRFSQFLEEVVLGYVEAEKIVIFIDEVDAVLGLDFSVNDFFGLIRACYNQRRLDETYQRLTFVLLGVATPSDLMSDFQRTPFNIGRQITLNGFKQHEAQPLLEGLADQVKNPQTVLKAVLSWTNGQPFLTQKICCLIRKTSETIPSQQEAQWVAQLVEDRIIHNWEAQDEPEHLRTVRDRVLNASSPRDQILGLYQQILEQGSVTAQETIAEKELLLSGLVEKEDGDLQVKNRIYETIFNQDWVQEKRLKLHY</sequence>
<dbReference type="GO" id="GO:0004672">
    <property type="term" value="F:protein kinase activity"/>
    <property type="evidence" value="ECO:0007669"/>
    <property type="project" value="InterPro"/>
</dbReference>
<dbReference type="GO" id="GO:0005524">
    <property type="term" value="F:ATP binding"/>
    <property type="evidence" value="ECO:0007669"/>
    <property type="project" value="InterPro"/>
</dbReference>
<dbReference type="Proteomes" id="UP000318453">
    <property type="component" value="Chromosome"/>
</dbReference>
<dbReference type="CDD" id="cd14014">
    <property type="entry name" value="STKc_PknB_like"/>
    <property type="match status" value="1"/>
</dbReference>
<dbReference type="Pfam" id="PF01590">
    <property type="entry name" value="GAF"/>
    <property type="match status" value="1"/>
</dbReference>
<dbReference type="SMART" id="SM00220">
    <property type="entry name" value="S_TKc"/>
    <property type="match status" value="1"/>
</dbReference>
<dbReference type="EMBL" id="CP042326">
    <property type="protein sequence ID" value="QDZ38737.1"/>
    <property type="molecule type" value="Genomic_DNA"/>
</dbReference>
<proteinExistence type="predicted"/>
<dbReference type="InterPro" id="IPR053159">
    <property type="entry name" value="Hybrid_Histidine_Kinase"/>
</dbReference>
<dbReference type="Gene3D" id="3.30.450.40">
    <property type="match status" value="1"/>
</dbReference>
<dbReference type="Gene3D" id="1.10.510.10">
    <property type="entry name" value="Transferase(Phosphotransferase) domain 1"/>
    <property type="match status" value="1"/>
</dbReference>
<dbReference type="Pfam" id="PF13191">
    <property type="entry name" value="AAA_16"/>
    <property type="match status" value="1"/>
</dbReference>
<dbReference type="SMART" id="SM00065">
    <property type="entry name" value="GAF"/>
    <property type="match status" value="1"/>
</dbReference>
<gene>
    <name evidence="3" type="ORF">FRE64_01530</name>
</gene>
<keyword evidence="1" id="KW-0175">Coiled coil</keyword>
<dbReference type="InterPro" id="IPR008271">
    <property type="entry name" value="Ser/Thr_kinase_AS"/>
</dbReference>
<dbReference type="PROSITE" id="PS00108">
    <property type="entry name" value="PROTEIN_KINASE_ST"/>
    <property type="match status" value="1"/>
</dbReference>
<protein>
    <submittedName>
        <fullName evidence="3">AAA family ATPase</fullName>
    </submittedName>
</protein>
<reference evidence="3" key="1">
    <citation type="submission" date="2019-08" db="EMBL/GenBank/DDBJ databases">
        <title>Carotenoids and Carotenoid Binding Proteins in the Halophilic Cyanobacterium Euhalothece sp. ZM00.</title>
        <authorList>
            <person name="Cho S.M."/>
            <person name="Song J.Y."/>
            <person name="Park Y.-I."/>
        </authorList>
    </citation>
    <scope>NUCLEOTIDE SEQUENCE [LARGE SCALE GENOMIC DNA]</scope>
    <source>
        <strain evidence="3">Z-M001</strain>
    </source>
</reference>
<dbReference type="RefSeq" id="WP_146294348.1">
    <property type="nucleotide sequence ID" value="NZ_CP042326.1"/>
</dbReference>
<dbReference type="InterPro" id="IPR041664">
    <property type="entry name" value="AAA_16"/>
</dbReference>
<dbReference type="OrthoDB" id="9801841at2"/>
<dbReference type="PANTHER" id="PTHR43642:SF1">
    <property type="entry name" value="HYBRID SIGNAL TRANSDUCTION HISTIDINE KINASE G"/>
    <property type="match status" value="1"/>
</dbReference>
<evidence type="ECO:0000256" key="1">
    <source>
        <dbReference type="SAM" id="Coils"/>
    </source>
</evidence>
<dbReference type="Pfam" id="PF14516">
    <property type="entry name" value="AAA_35"/>
    <property type="match status" value="1"/>
</dbReference>
<evidence type="ECO:0000259" key="2">
    <source>
        <dbReference type="PROSITE" id="PS50011"/>
    </source>
</evidence>
<dbReference type="InterPro" id="IPR027417">
    <property type="entry name" value="P-loop_NTPase"/>
</dbReference>
<dbReference type="PROSITE" id="PS50011">
    <property type="entry name" value="PROTEIN_KINASE_DOM"/>
    <property type="match status" value="1"/>
</dbReference>
<dbReference type="SUPFAM" id="SSF56112">
    <property type="entry name" value="Protein kinase-like (PK-like)"/>
    <property type="match status" value="1"/>
</dbReference>
<accession>A0A5B8NIG3</accession>
<dbReference type="Gene3D" id="3.40.50.300">
    <property type="entry name" value="P-loop containing nucleotide triphosphate hydrolases"/>
    <property type="match status" value="2"/>
</dbReference>
<evidence type="ECO:0000313" key="4">
    <source>
        <dbReference type="Proteomes" id="UP000318453"/>
    </source>
</evidence>
<keyword evidence="4" id="KW-1185">Reference proteome</keyword>
<organism evidence="3 4">
    <name type="scientific">Euhalothece natronophila Z-M001</name>
    <dbReference type="NCBI Taxonomy" id="522448"/>
    <lineage>
        <taxon>Bacteria</taxon>
        <taxon>Bacillati</taxon>
        <taxon>Cyanobacteriota</taxon>
        <taxon>Cyanophyceae</taxon>
        <taxon>Oscillatoriophycideae</taxon>
        <taxon>Chroococcales</taxon>
        <taxon>Halothecacae</taxon>
        <taxon>Halothece cluster</taxon>
        <taxon>Euhalothece</taxon>
    </lineage>
</organism>
<feature type="coiled-coil region" evidence="1">
    <location>
        <begin position="1461"/>
        <end position="1492"/>
    </location>
</feature>
<dbReference type="KEGG" id="enn:FRE64_01530"/>
<evidence type="ECO:0000313" key="3">
    <source>
        <dbReference type="EMBL" id="QDZ38737.1"/>
    </source>
</evidence>
<feature type="domain" description="Protein kinase" evidence="2">
    <location>
        <begin position="8"/>
        <end position="267"/>
    </location>
</feature>
<dbReference type="InterPro" id="IPR000719">
    <property type="entry name" value="Prot_kinase_dom"/>
</dbReference>
<name>A0A5B8NIG3_9CHRO</name>
<dbReference type="Gene3D" id="3.30.200.20">
    <property type="entry name" value="Phosphorylase Kinase, domain 1"/>
    <property type="match status" value="1"/>
</dbReference>
<dbReference type="Pfam" id="PF00069">
    <property type="entry name" value="Pkinase"/>
    <property type="match status" value="1"/>
</dbReference>
<dbReference type="SUPFAM" id="SSF52540">
    <property type="entry name" value="P-loop containing nucleoside triphosphate hydrolases"/>
    <property type="match status" value="2"/>
</dbReference>
<dbReference type="SUPFAM" id="SSF55781">
    <property type="entry name" value="GAF domain-like"/>
    <property type="match status" value="1"/>
</dbReference>
<dbReference type="InterPro" id="IPR011009">
    <property type="entry name" value="Kinase-like_dom_sf"/>
</dbReference>
<dbReference type="InterPro" id="IPR029016">
    <property type="entry name" value="GAF-like_dom_sf"/>
</dbReference>
<dbReference type="PANTHER" id="PTHR43642">
    <property type="entry name" value="HYBRID SIGNAL TRANSDUCTION HISTIDINE KINASE G"/>
    <property type="match status" value="1"/>
</dbReference>